<feature type="region of interest" description="Disordered" evidence="10">
    <location>
        <begin position="1"/>
        <end position="21"/>
    </location>
</feature>
<evidence type="ECO:0000256" key="7">
    <source>
        <dbReference type="ARBA" id="ARBA00023136"/>
    </source>
</evidence>
<feature type="transmembrane region" description="Helical" evidence="9">
    <location>
        <begin position="159"/>
        <end position="179"/>
    </location>
</feature>
<evidence type="ECO:0000313" key="11">
    <source>
        <dbReference type="EMBL" id="CCA19263.1"/>
    </source>
</evidence>
<feature type="transmembrane region" description="Helical" evidence="9">
    <location>
        <begin position="216"/>
        <end position="236"/>
    </location>
</feature>
<feature type="transmembrane region" description="Helical" evidence="9">
    <location>
        <begin position="547"/>
        <end position="563"/>
    </location>
</feature>
<dbReference type="Pfam" id="PF04506">
    <property type="entry name" value="Rft-1"/>
    <property type="match status" value="1"/>
</dbReference>
<dbReference type="GO" id="GO:0005789">
    <property type="term" value="C:endoplasmic reticulum membrane"/>
    <property type="evidence" value="ECO:0007669"/>
    <property type="project" value="UniProtKB-SubCell"/>
</dbReference>
<evidence type="ECO:0000256" key="5">
    <source>
        <dbReference type="ARBA" id="ARBA00022824"/>
    </source>
</evidence>
<proteinExistence type="inferred from homology"/>
<evidence type="ECO:0000256" key="10">
    <source>
        <dbReference type="SAM" id="MobiDB-lite"/>
    </source>
</evidence>
<keyword evidence="4 9" id="KW-0812">Transmembrane</keyword>
<dbReference type="HOGENOM" id="CLU_023360_5_0_1"/>
<protein>
    <recommendedName>
        <fullName evidence="9">Protein RFT1 homolog</fullName>
    </recommendedName>
</protein>
<dbReference type="AlphaFoldDB" id="F0WDI9"/>
<gene>
    <name evidence="11" type="primary">AlNc14C67G4709</name>
    <name evidence="11" type="ORF">ALNC14_054060</name>
</gene>
<reference evidence="11" key="1">
    <citation type="journal article" date="2011" name="PLoS Biol.">
        <title>Gene gain and loss during evolution of obligate parasitism in the white rust pathogen of Arabidopsis thaliana.</title>
        <authorList>
            <person name="Kemen E."/>
            <person name="Gardiner A."/>
            <person name="Schultz-Larsen T."/>
            <person name="Kemen A.C."/>
            <person name="Balmuth A.L."/>
            <person name="Robert-Seilaniantz A."/>
            <person name="Bailey K."/>
            <person name="Holub E."/>
            <person name="Studholme D.J."/>
            <person name="Maclean D."/>
            <person name="Jones J.D."/>
        </authorList>
    </citation>
    <scope>NUCLEOTIDE SEQUENCE</scope>
</reference>
<dbReference type="PANTHER" id="PTHR13117">
    <property type="entry name" value="ENDOPLASMIC RETICULUM MULTISPAN TRANSMEMBRANE PROTEIN-RELATED"/>
    <property type="match status" value="1"/>
</dbReference>
<comment type="pathway">
    <text evidence="2">Protein modification; protein glycosylation.</text>
</comment>
<feature type="transmembrane region" description="Helical" evidence="9">
    <location>
        <begin position="402"/>
        <end position="427"/>
    </location>
</feature>
<dbReference type="GO" id="GO:0034203">
    <property type="term" value="P:glycolipid translocation"/>
    <property type="evidence" value="ECO:0007669"/>
    <property type="project" value="TreeGrafter"/>
</dbReference>
<comment type="caution">
    <text evidence="9">Lacks conserved residue(s) required for the propagation of feature annotation.</text>
</comment>
<comment type="function">
    <text evidence="8 9">Intramembrane glycolipid transporter that operates in the biosynthetic pathway of dolichol-linked oligosaccharides, the glycan precursors employed in protein asparagine (N)-glycosylation. The sequential addition of sugars to dolichol pyrophosphate produces dolichol-linked oligosaccharides containing fourteen sugars, including two GlcNAcs, nine mannoses and three glucoses. Once assembled, the oligosaccharide is transferred from the lipid to nascent proteins by oligosaccharyltransferases. The assembly of dolichol-linked oligosaccharides begins on the cytosolic side of the endoplasmic reticulum membrane and finishes in its lumen. RFT1 could mediate the translocation of the cytosolically oriented intermediate DolPP-GlcNAc2Man5, produced by ALG11, into the ER lumen where dolichol-linked oligosaccharides assembly continues. However, the intramembrane lipid transporter activity could not be confirmed in vitro.</text>
</comment>
<evidence type="ECO:0000256" key="9">
    <source>
        <dbReference type="RuleBase" id="RU365067"/>
    </source>
</evidence>
<organism evidence="11">
    <name type="scientific">Albugo laibachii Nc14</name>
    <dbReference type="NCBI Taxonomy" id="890382"/>
    <lineage>
        <taxon>Eukaryota</taxon>
        <taxon>Sar</taxon>
        <taxon>Stramenopiles</taxon>
        <taxon>Oomycota</taxon>
        <taxon>Peronosporomycetes</taxon>
        <taxon>Albuginales</taxon>
        <taxon>Albuginaceae</taxon>
        <taxon>Albugo</taxon>
    </lineage>
</organism>
<comment type="subcellular location">
    <subcellularLocation>
        <location evidence="1 9">Endoplasmic reticulum membrane</location>
        <topology evidence="1 9">Multi-pass membrane protein</topology>
    </subcellularLocation>
</comment>
<feature type="transmembrane region" description="Helical" evidence="9">
    <location>
        <begin position="191"/>
        <end position="210"/>
    </location>
</feature>
<keyword evidence="5" id="KW-0256">Endoplasmic reticulum</keyword>
<evidence type="ECO:0000256" key="6">
    <source>
        <dbReference type="ARBA" id="ARBA00022989"/>
    </source>
</evidence>
<feature type="transmembrane region" description="Helical" evidence="9">
    <location>
        <begin position="439"/>
        <end position="459"/>
    </location>
</feature>
<evidence type="ECO:0000256" key="4">
    <source>
        <dbReference type="ARBA" id="ARBA00022692"/>
    </source>
</evidence>
<evidence type="ECO:0000256" key="1">
    <source>
        <dbReference type="ARBA" id="ARBA00004477"/>
    </source>
</evidence>
<dbReference type="InterPro" id="IPR007594">
    <property type="entry name" value="RFT1"/>
</dbReference>
<dbReference type="PANTHER" id="PTHR13117:SF5">
    <property type="entry name" value="PROTEIN RFT1 HOMOLOG"/>
    <property type="match status" value="1"/>
</dbReference>
<evidence type="ECO:0000256" key="2">
    <source>
        <dbReference type="ARBA" id="ARBA00004922"/>
    </source>
</evidence>
<dbReference type="GO" id="GO:0006488">
    <property type="term" value="P:dolichol-linked oligosaccharide biosynthetic process"/>
    <property type="evidence" value="ECO:0007669"/>
    <property type="project" value="InterPro"/>
</dbReference>
<sequence length="594" mass="67238">MRNSVDDKSAPQPKASKMDATSADSSVTSRVFRGSSYLLVQKLLTFILNTFVLRKLRPEVTGAATIQLELVLATTFLFRDGFRLAYLRLPSLELCSEWNNKKLQTYVNFAWLSTLSSWLFSLSLLIYVLVSPNLATSYADQQSIDLVHSKSIIEYRAVFSMYCVAAMIEALGEILYLFAHCSLFVSWQVSAQGFGFVCKTLLQYIGVFVFDSGLYAYGWAEIGYSLALVLFLGFCYHRKMGLAASKKPFALTSWKQLLPRRKILDSLSDDKAFIDRLYPLCVQSATKYLLTEGDKWILSCFATFEMMGIYGIVSNWGSLVPRLMFLPLEEAIRAIISKSIIGHVASKNNRRIPRDTLKVFWNLMRFMNIIGLLFACFGFPYTKTLLLLLLGSDKAQDNISNVLSVYCIYIWVLGVNGISEAFVHSIAVPNEFMAFNRSMVAFFVLYAIVAYILMSHFHLGSIGLILANCVNMVCRIAYCFSFISRLLEEKPKRFEAYHLFCHTLPGRLVLLALLSSVGFTFCSYVQLILPLSIESSNKMLWNQHGKHLLLGMMCFLGVGLCIIQQEKRVMSEVFIPILVRKIPLLKRKSPAHSE</sequence>
<dbReference type="EMBL" id="FR824112">
    <property type="protein sequence ID" value="CCA19263.1"/>
    <property type="molecule type" value="Genomic_DNA"/>
</dbReference>
<evidence type="ECO:0000256" key="3">
    <source>
        <dbReference type="ARBA" id="ARBA00010288"/>
    </source>
</evidence>
<keyword evidence="7 9" id="KW-0472">Membrane</keyword>
<accession>F0WDI9</accession>
<name>F0WDI9_9STRA</name>
<feature type="transmembrane region" description="Helical" evidence="9">
    <location>
        <begin position="109"/>
        <end position="130"/>
    </location>
</feature>
<reference evidence="11" key="2">
    <citation type="submission" date="2011-02" db="EMBL/GenBank/DDBJ databases">
        <authorList>
            <person name="MacLean D."/>
        </authorList>
    </citation>
    <scope>NUCLEOTIDE SEQUENCE</scope>
</reference>
<feature type="transmembrane region" description="Helical" evidence="9">
    <location>
        <begin position="359"/>
        <end position="382"/>
    </location>
</feature>
<feature type="transmembrane region" description="Helical" evidence="9">
    <location>
        <begin position="508"/>
        <end position="527"/>
    </location>
</feature>
<evidence type="ECO:0000256" key="8">
    <source>
        <dbReference type="ARBA" id="ARBA00045912"/>
    </source>
</evidence>
<keyword evidence="6 9" id="KW-1133">Transmembrane helix</keyword>
<comment type="similarity">
    <text evidence="3 9">Belongs to the RFT1 family.</text>
</comment>